<accession>A0ABN2UGU6</accession>
<organism evidence="1 2">
    <name type="scientific">Terrabacter terrae</name>
    <dbReference type="NCBI Taxonomy" id="318434"/>
    <lineage>
        <taxon>Bacteria</taxon>
        <taxon>Bacillati</taxon>
        <taxon>Actinomycetota</taxon>
        <taxon>Actinomycetes</taxon>
        <taxon>Micrococcales</taxon>
        <taxon>Intrasporangiaceae</taxon>
        <taxon>Terrabacter</taxon>
    </lineage>
</organism>
<proteinExistence type="predicted"/>
<gene>
    <name evidence="1" type="ORF">GCM10009740_31450</name>
</gene>
<name>A0ABN2UGU6_9MICO</name>
<evidence type="ECO:0000313" key="1">
    <source>
        <dbReference type="EMBL" id="GAA2037363.1"/>
    </source>
</evidence>
<dbReference type="EMBL" id="BAAANB010000021">
    <property type="protein sequence ID" value="GAA2037363.1"/>
    <property type="molecule type" value="Genomic_DNA"/>
</dbReference>
<comment type="caution">
    <text evidence="1">The sequence shown here is derived from an EMBL/GenBank/DDBJ whole genome shotgun (WGS) entry which is preliminary data.</text>
</comment>
<protein>
    <submittedName>
        <fullName evidence="1">Uncharacterized protein</fullName>
    </submittedName>
</protein>
<dbReference type="RefSeq" id="WP_343993032.1">
    <property type="nucleotide sequence ID" value="NZ_BAAANB010000021.1"/>
</dbReference>
<keyword evidence="2" id="KW-1185">Reference proteome</keyword>
<evidence type="ECO:0000313" key="2">
    <source>
        <dbReference type="Proteomes" id="UP001501285"/>
    </source>
</evidence>
<sequence length="105" mass="11214">MFAAAADFQPTTVTVRTKTGSGANGDIFSAPIDRAVFLEDSRRLVRNANGEQVVSETTLYADPGDLDAFAPDSKVTLPGRTARVLLAKPRIIGDPDVDHLEVTLT</sequence>
<dbReference type="Proteomes" id="UP001501285">
    <property type="component" value="Unassembled WGS sequence"/>
</dbReference>
<reference evidence="1 2" key="1">
    <citation type="journal article" date="2019" name="Int. J. Syst. Evol. Microbiol.">
        <title>The Global Catalogue of Microorganisms (GCM) 10K type strain sequencing project: providing services to taxonomists for standard genome sequencing and annotation.</title>
        <authorList>
            <consortium name="The Broad Institute Genomics Platform"/>
            <consortium name="The Broad Institute Genome Sequencing Center for Infectious Disease"/>
            <person name="Wu L."/>
            <person name="Ma J."/>
        </authorList>
    </citation>
    <scope>NUCLEOTIDE SEQUENCE [LARGE SCALE GENOMIC DNA]</scope>
    <source>
        <strain evidence="1 2">JCM 14283</strain>
    </source>
</reference>